<feature type="signal peptide" evidence="2">
    <location>
        <begin position="1"/>
        <end position="25"/>
    </location>
</feature>
<proteinExistence type="predicted"/>
<keyword evidence="1" id="KW-0812">Transmembrane</keyword>
<keyword evidence="1" id="KW-0472">Membrane</keyword>
<sequence>MRRLAPSIALAFALLLAVPAHPAGAAGPCIEADPAALEPAVLAANLIVVAEVREASPLPELAPEAFLKGTVTRQAIRFADVAAPPSCAPAALPRGARVLAFLSTEGGGARWPAASALFVLRDGTALRADGEVPPVAEADLLQRVRALTGQQAAPPSGAESGAGIDWSGTILPVGALLLAVFGIGLVLMRTWHRIDPS</sequence>
<dbReference type="EMBL" id="CP115149">
    <property type="protein sequence ID" value="WBL35979.1"/>
    <property type="molecule type" value="Genomic_DNA"/>
</dbReference>
<protein>
    <submittedName>
        <fullName evidence="3">Uncharacterized protein</fullName>
    </submittedName>
</protein>
<reference evidence="3 4" key="1">
    <citation type="journal article" date="2023" name="ISME J.">
        <title>Thermophilic Dehalococcoidia with unusual traits shed light on an unexpected past.</title>
        <authorList>
            <person name="Palmer M."/>
            <person name="Covington J.K."/>
            <person name="Zhou E.M."/>
            <person name="Thomas S.C."/>
            <person name="Habib N."/>
            <person name="Seymour C.O."/>
            <person name="Lai D."/>
            <person name="Johnston J."/>
            <person name="Hashimi A."/>
            <person name="Jiao J.Y."/>
            <person name="Muok A.R."/>
            <person name="Liu L."/>
            <person name="Xian W.D."/>
            <person name="Zhi X.Y."/>
            <person name="Li M.M."/>
            <person name="Silva L.P."/>
            <person name="Bowen B.P."/>
            <person name="Louie K."/>
            <person name="Briegel A."/>
            <person name="Pett-Ridge J."/>
            <person name="Weber P.K."/>
            <person name="Tocheva E.I."/>
            <person name="Woyke T."/>
            <person name="Northen T.R."/>
            <person name="Mayali X."/>
            <person name="Li W.J."/>
            <person name="Hedlund B.P."/>
        </authorList>
    </citation>
    <scope>NUCLEOTIDE SEQUENCE [LARGE SCALE GENOMIC DNA]</scope>
    <source>
        <strain evidence="3 4">YIM 72310</strain>
    </source>
</reference>
<name>A0ABY7M644_9CHLR</name>
<organism evidence="3 4">
    <name type="scientific">Tepidiforma flava</name>
    <dbReference type="NCBI Taxonomy" id="3004094"/>
    <lineage>
        <taxon>Bacteria</taxon>
        <taxon>Bacillati</taxon>
        <taxon>Chloroflexota</taxon>
        <taxon>Tepidiformia</taxon>
        <taxon>Tepidiformales</taxon>
        <taxon>Tepidiformaceae</taxon>
        <taxon>Tepidiforma</taxon>
    </lineage>
</organism>
<evidence type="ECO:0000256" key="1">
    <source>
        <dbReference type="SAM" id="Phobius"/>
    </source>
</evidence>
<keyword evidence="4" id="KW-1185">Reference proteome</keyword>
<evidence type="ECO:0000313" key="4">
    <source>
        <dbReference type="Proteomes" id="UP001212803"/>
    </source>
</evidence>
<evidence type="ECO:0000313" key="3">
    <source>
        <dbReference type="EMBL" id="WBL35979.1"/>
    </source>
</evidence>
<dbReference type="Proteomes" id="UP001212803">
    <property type="component" value="Chromosome"/>
</dbReference>
<evidence type="ECO:0000256" key="2">
    <source>
        <dbReference type="SAM" id="SignalP"/>
    </source>
</evidence>
<keyword evidence="2" id="KW-0732">Signal</keyword>
<gene>
    <name evidence="3" type="ORF">O0235_14615</name>
</gene>
<dbReference type="RefSeq" id="WP_270056504.1">
    <property type="nucleotide sequence ID" value="NZ_CP115149.1"/>
</dbReference>
<accession>A0ABY7M644</accession>
<feature type="chain" id="PRO_5046801328" evidence="2">
    <location>
        <begin position="26"/>
        <end position="197"/>
    </location>
</feature>
<keyword evidence="1" id="KW-1133">Transmembrane helix</keyword>
<feature type="transmembrane region" description="Helical" evidence="1">
    <location>
        <begin position="166"/>
        <end position="188"/>
    </location>
</feature>